<keyword evidence="9" id="KW-0862">Zinc</keyword>
<dbReference type="InterPro" id="IPR004843">
    <property type="entry name" value="Calcineurin-like_PHP"/>
</dbReference>
<evidence type="ECO:0000256" key="12">
    <source>
        <dbReference type="ARBA" id="ARBA00023242"/>
    </source>
</evidence>
<keyword evidence="7" id="KW-0479">Metal-binding</keyword>
<dbReference type="SMART" id="SM01124">
    <property type="entry name" value="DBR1"/>
    <property type="match status" value="1"/>
</dbReference>
<evidence type="ECO:0000256" key="4">
    <source>
        <dbReference type="ARBA" id="ARBA00004123"/>
    </source>
</evidence>
<accession>A0A8B7PJB3</accession>
<evidence type="ECO:0000256" key="13">
    <source>
        <dbReference type="ARBA" id="ARBA00058627"/>
    </source>
</evidence>
<feature type="compositionally biased region" description="Polar residues" evidence="14">
    <location>
        <begin position="493"/>
        <end position="504"/>
    </location>
</feature>
<comment type="function">
    <text evidence="13">Cleaves the 2'-5' phosphodiester linkage at the branch point of lariat intron pre-mRNAs after splicing and converts them into linear molecules that are subsequently degraded. It thereby facilitates ribonucleotide turnover.</text>
</comment>
<dbReference type="CDD" id="cd00844">
    <property type="entry name" value="MPP_Dbr1_N"/>
    <property type="match status" value="1"/>
</dbReference>
<evidence type="ECO:0000256" key="3">
    <source>
        <dbReference type="ARBA" id="ARBA00001954"/>
    </source>
</evidence>
<dbReference type="KEGG" id="hazt:108681717"/>
<evidence type="ECO:0000256" key="2">
    <source>
        <dbReference type="ARBA" id="ARBA00001947"/>
    </source>
</evidence>
<dbReference type="InterPro" id="IPR029052">
    <property type="entry name" value="Metallo-depent_PP-like"/>
</dbReference>
<dbReference type="FunFam" id="3.60.21.10:FF:000035">
    <property type="entry name" value="Lariat debranching enzyme"/>
    <property type="match status" value="1"/>
</dbReference>
<evidence type="ECO:0000256" key="5">
    <source>
        <dbReference type="ARBA" id="ARBA00006045"/>
    </source>
</evidence>
<organism evidence="16 17">
    <name type="scientific">Hyalella azteca</name>
    <name type="common">Amphipod</name>
    <dbReference type="NCBI Taxonomy" id="294128"/>
    <lineage>
        <taxon>Eukaryota</taxon>
        <taxon>Metazoa</taxon>
        <taxon>Ecdysozoa</taxon>
        <taxon>Arthropoda</taxon>
        <taxon>Crustacea</taxon>
        <taxon>Multicrustacea</taxon>
        <taxon>Malacostraca</taxon>
        <taxon>Eumalacostraca</taxon>
        <taxon>Peracarida</taxon>
        <taxon>Amphipoda</taxon>
        <taxon>Senticaudata</taxon>
        <taxon>Talitrida</taxon>
        <taxon>Talitroidea</taxon>
        <taxon>Hyalellidae</taxon>
        <taxon>Hyalella</taxon>
    </lineage>
</organism>
<evidence type="ECO:0000256" key="9">
    <source>
        <dbReference type="ARBA" id="ARBA00022833"/>
    </source>
</evidence>
<feature type="compositionally biased region" description="Low complexity" evidence="14">
    <location>
        <begin position="571"/>
        <end position="600"/>
    </location>
</feature>
<dbReference type="CTD" id="38900"/>
<sequence length="674" mass="74855">MLSKLQGDAIRNQVFKLTSFNLVLQDKMNIAVEGCSHGELDVIFAAVEHAKQSSGLSIDLLICCGDFQSVRNLGDLRCMAAPIKYLNIQTFYKYYSGEKVAPVLTIFIGGNHEASNYLQELPYGGWVAPNIYFLGYGGVINVGGLRIGGISGIYKGIDYLKGRYERPPYTESSIRSVYHVRNLEVFRMKQLDKTAAPLDIFLSHDWPRGVTQFGDANKLVRQKPFFKDEVESNTLGSKPAQELLHYLQPRYWFAGHLHIKFVALVDHGQAPKSSEFNEGKNCLESQRFTRFIALDKCLPRREFLQVLNVKCGLQHRHQNLQMETSSPCHESEMESSEKMQKKQETLYSYPLHDDNGCIQLYHDLEWLTILRLTDHLLQVTPNAVYMPGPGNSSERFNFTPTQEDLEETLKLMKNDLRICPDQFCRTADAFNPESDALLMEHIATVEQPEPVMNPFTAELCEKLRIRDPMAVLLKCAHGKSPFVLRTPKKGCSSDVNESLDSSRLTYDDPGSDVDSSSGDIVFEVSISNNNDGTAEGTLSPALNPARAVPRRALVLGAPQNTADSDSEFPCSANSAEAKPSSSASPATDSTSAAETSSQSSDVEEPVAVCCPKRPSLRLSSPTKTSYVLPDVPSASDVSTPKLECDQEQNVDVSQAKKPSKIRRRNAALYVGDDE</sequence>
<evidence type="ECO:0000259" key="15">
    <source>
        <dbReference type="SMART" id="SM01124"/>
    </source>
</evidence>
<dbReference type="OrthoDB" id="407609at2759"/>
<keyword evidence="12" id="KW-0539">Nucleus</keyword>
<dbReference type="GO" id="GO:0005634">
    <property type="term" value="C:nucleus"/>
    <property type="evidence" value="ECO:0007669"/>
    <property type="project" value="UniProtKB-SubCell"/>
</dbReference>
<comment type="cofactor">
    <cofactor evidence="2">
        <name>Zn(2+)</name>
        <dbReference type="ChEBI" id="CHEBI:29105"/>
    </cofactor>
</comment>
<comment type="cofactor">
    <cofactor evidence="1">
        <name>Mn(2+)</name>
        <dbReference type="ChEBI" id="CHEBI:29035"/>
    </cofactor>
</comment>
<dbReference type="PANTHER" id="PTHR12849">
    <property type="entry name" value="RNA LARIAT DEBRANCHING ENZYME"/>
    <property type="match status" value="1"/>
</dbReference>
<dbReference type="InterPro" id="IPR007708">
    <property type="entry name" value="DBR1_C"/>
</dbReference>
<dbReference type="SUPFAM" id="SSF56300">
    <property type="entry name" value="Metallo-dependent phosphatases"/>
    <property type="match status" value="1"/>
</dbReference>
<comment type="cofactor">
    <cofactor evidence="3">
        <name>Fe(2+)</name>
        <dbReference type="ChEBI" id="CHEBI:29033"/>
    </cofactor>
</comment>
<dbReference type="GO" id="GO:0000398">
    <property type="term" value="P:mRNA splicing, via spliceosome"/>
    <property type="evidence" value="ECO:0007669"/>
    <property type="project" value="TreeGrafter"/>
</dbReference>
<dbReference type="Pfam" id="PF00149">
    <property type="entry name" value="Metallophos"/>
    <property type="match status" value="1"/>
</dbReference>
<dbReference type="Pfam" id="PF05011">
    <property type="entry name" value="DBR1"/>
    <property type="match status" value="1"/>
</dbReference>
<evidence type="ECO:0000256" key="10">
    <source>
        <dbReference type="ARBA" id="ARBA00023004"/>
    </source>
</evidence>
<dbReference type="Gene3D" id="3.60.21.10">
    <property type="match status" value="1"/>
</dbReference>
<dbReference type="GO" id="GO:0008419">
    <property type="term" value="F:RNA lariat debranching enzyme activity"/>
    <property type="evidence" value="ECO:0007669"/>
    <property type="project" value="TreeGrafter"/>
</dbReference>
<comment type="similarity">
    <text evidence="5">Belongs to the lariat debranching enzyme family.</text>
</comment>
<proteinExistence type="inferred from homology"/>
<keyword evidence="10" id="KW-0408">Iron</keyword>
<evidence type="ECO:0000256" key="8">
    <source>
        <dbReference type="ARBA" id="ARBA00022801"/>
    </source>
</evidence>
<feature type="domain" description="Lariat debranching enzyme C-terminal" evidence="15">
    <location>
        <begin position="276"/>
        <end position="469"/>
    </location>
</feature>
<gene>
    <name evidence="17" type="primary">LOC108681717</name>
</gene>
<keyword evidence="8" id="KW-0378">Hydrolase</keyword>
<dbReference type="PANTHER" id="PTHR12849:SF0">
    <property type="entry name" value="LARIAT DEBRANCHING ENZYME"/>
    <property type="match status" value="1"/>
</dbReference>
<keyword evidence="11" id="KW-0464">Manganese</keyword>
<dbReference type="AlphaFoldDB" id="A0A8B7PJB3"/>
<dbReference type="InterPro" id="IPR041816">
    <property type="entry name" value="Dbr1_N"/>
</dbReference>
<dbReference type="GO" id="GO:0046872">
    <property type="term" value="F:metal ion binding"/>
    <property type="evidence" value="ECO:0007669"/>
    <property type="project" value="UniProtKB-KW"/>
</dbReference>
<evidence type="ECO:0000256" key="14">
    <source>
        <dbReference type="SAM" id="MobiDB-lite"/>
    </source>
</evidence>
<keyword evidence="16" id="KW-1185">Reference proteome</keyword>
<feature type="region of interest" description="Disordered" evidence="14">
    <location>
        <begin position="559"/>
        <end position="659"/>
    </location>
</feature>
<keyword evidence="6" id="KW-0507">mRNA processing</keyword>
<evidence type="ECO:0000256" key="7">
    <source>
        <dbReference type="ARBA" id="ARBA00022723"/>
    </source>
</evidence>
<comment type="subcellular location">
    <subcellularLocation>
        <location evidence="4">Nucleus</location>
    </subcellularLocation>
</comment>
<evidence type="ECO:0000256" key="6">
    <source>
        <dbReference type="ARBA" id="ARBA00022664"/>
    </source>
</evidence>
<evidence type="ECO:0000256" key="1">
    <source>
        <dbReference type="ARBA" id="ARBA00001936"/>
    </source>
</evidence>
<dbReference type="Proteomes" id="UP000694843">
    <property type="component" value="Unplaced"/>
</dbReference>
<feature type="region of interest" description="Disordered" evidence="14">
    <location>
        <begin position="486"/>
        <end position="517"/>
    </location>
</feature>
<evidence type="ECO:0000313" key="16">
    <source>
        <dbReference type="Proteomes" id="UP000694843"/>
    </source>
</evidence>
<dbReference type="RefSeq" id="XP_018026268.1">
    <property type="nucleotide sequence ID" value="XM_018170779.2"/>
</dbReference>
<evidence type="ECO:0000313" key="17">
    <source>
        <dbReference type="RefSeq" id="XP_018026268.1"/>
    </source>
</evidence>
<reference evidence="17" key="1">
    <citation type="submission" date="2025-08" db="UniProtKB">
        <authorList>
            <consortium name="RefSeq"/>
        </authorList>
    </citation>
    <scope>IDENTIFICATION</scope>
    <source>
        <tissue evidence="17">Whole organism</tissue>
    </source>
</reference>
<evidence type="ECO:0000256" key="11">
    <source>
        <dbReference type="ARBA" id="ARBA00023211"/>
    </source>
</evidence>
<dbReference type="GeneID" id="108681717"/>
<protein>
    <submittedName>
        <fullName evidence="17">Lariat debranching enzyme</fullName>
    </submittedName>
</protein>
<name>A0A8B7PJB3_HYAAZ</name>